<dbReference type="InterPro" id="IPR000515">
    <property type="entry name" value="MetI-like"/>
</dbReference>
<keyword evidence="7 8" id="KW-0472">Membrane</keyword>
<evidence type="ECO:0000256" key="4">
    <source>
        <dbReference type="ARBA" id="ARBA00022692"/>
    </source>
</evidence>
<dbReference type="PANTHER" id="PTHR30614:SF0">
    <property type="entry name" value="L-CYSTINE TRANSPORT SYSTEM PERMEASE PROTEIN TCYL"/>
    <property type="match status" value="1"/>
</dbReference>
<dbReference type="NCBIfam" id="TIGR01726">
    <property type="entry name" value="HEQRo_perm_3TM"/>
    <property type="match status" value="1"/>
</dbReference>
<sequence length="237" mass="26610">MEPRIIRPLGICQEDFFILKEEKKMEYLIEVMPQLLVGALTTLKLFLFTLIGSLPLGIVLALGLSLHFKPLRYLLQTYVWVMRGTPLLLQLIFIFYGLPTIGIVFDRFEAALIAFILNYAAYFAEIFRGGIQSIPQGQYEAAQVLQLSPFQTVTKIVIPQVTKIVLPSVGNEVINLVKDSSLIYILGLGDVMRAGKIAMERDATLLPLLGVAIIYLTLTGILTIIMKQVEGKLNYYR</sequence>
<reference evidence="9 10" key="1">
    <citation type="submission" date="2017-02" db="EMBL/GenBank/DDBJ databases">
        <title>Clonality and virulence of isolates of VRE in Hematopoietic Stem Cell Transplanted (HSCT) patients.</title>
        <authorList>
            <person name="Marchi A.P."/>
            <person name="Martins R.C."/>
            <person name="Marie S.K."/>
            <person name="Levin A.S."/>
            <person name="Costa S.F."/>
        </authorList>
    </citation>
    <scope>NUCLEOTIDE SEQUENCE [LARGE SCALE GENOMIC DNA]</scope>
    <source>
        <strain evidence="9 10">LIM1759</strain>
    </source>
</reference>
<dbReference type="InterPro" id="IPR035906">
    <property type="entry name" value="MetI-like_sf"/>
</dbReference>
<keyword evidence="5" id="KW-0029">Amino-acid transport</keyword>
<keyword evidence="4 8" id="KW-0812">Transmembrane</keyword>
<dbReference type="Gene3D" id="1.10.3720.10">
    <property type="entry name" value="MetI-like"/>
    <property type="match status" value="1"/>
</dbReference>
<feature type="transmembrane region" description="Helical" evidence="8">
    <location>
        <begin position="87"/>
        <end position="105"/>
    </location>
</feature>
<evidence type="ECO:0000256" key="6">
    <source>
        <dbReference type="ARBA" id="ARBA00022989"/>
    </source>
</evidence>
<keyword evidence="3" id="KW-1003">Cell membrane</keyword>
<comment type="caution">
    <text evidence="9">The sequence shown here is derived from an EMBL/GenBank/DDBJ whole genome shotgun (WGS) entry which is preliminary data.</text>
</comment>
<organism evidence="9 10">
    <name type="scientific">Enterococcus faecium</name>
    <name type="common">Streptococcus faecium</name>
    <dbReference type="NCBI Taxonomy" id="1352"/>
    <lineage>
        <taxon>Bacteria</taxon>
        <taxon>Bacillati</taxon>
        <taxon>Bacillota</taxon>
        <taxon>Bacilli</taxon>
        <taxon>Lactobacillales</taxon>
        <taxon>Enterococcaceae</taxon>
        <taxon>Enterococcus</taxon>
    </lineage>
</organism>
<dbReference type="GO" id="GO:0022857">
    <property type="term" value="F:transmembrane transporter activity"/>
    <property type="evidence" value="ECO:0007669"/>
    <property type="project" value="InterPro"/>
</dbReference>
<dbReference type="EMBL" id="MVGJ01000012">
    <property type="protein sequence ID" value="OOL83649.1"/>
    <property type="molecule type" value="Genomic_DNA"/>
</dbReference>
<dbReference type="Proteomes" id="UP000191171">
    <property type="component" value="Unassembled WGS sequence"/>
</dbReference>
<evidence type="ECO:0000313" key="9">
    <source>
        <dbReference type="EMBL" id="OOL83649.1"/>
    </source>
</evidence>
<feature type="transmembrane region" description="Helical" evidence="8">
    <location>
        <begin position="45"/>
        <end position="66"/>
    </location>
</feature>
<evidence type="ECO:0000256" key="7">
    <source>
        <dbReference type="ARBA" id="ARBA00023136"/>
    </source>
</evidence>
<feature type="transmembrane region" description="Helical" evidence="8">
    <location>
        <begin position="205"/>
        <end position="226"/>
    </location>
</feature>
<protein>
    <submittedName>
        <fullName evidence="9">Polar amino acid ABC transporter permease</fullName>
    </submittedName>
</protein>
<evidence type="ECO:0000313" key="10">
    <source>
        <dbReference type="Proteomes" id="UP000191171"/>
    </source>
</evidence>
<dbReference type="SUPFAM" id="SSF161098">
    <property type="entry name" value="MetI-like"/>
    <property type="match status" value="1"/>
</dbReference>
<accession>A0A1S8HNZ3</accession>
<evidence type="ECO:0000256" key="5">
    <source>
        <dbReference type="ARBA" id="ARBA00022970"/>
    </source>
</evidence>
<dbReference type="PROSITE" id="PS50928">
    <property type="entry name" value="ABC_TM1"/>
    <property type="match status" value="1"/>
</dbReference>
<keyword evidence="6 8" id="KW-1133">Transmembrane helix</keyword>
<evidence type="ECO:0000256" key="2">
    <source>
        <dbReference type="ARBA" id="ARBA00022448"/>
    </source>
</evidence>
<keyword evidence="2 8" id="KW-0813">Transport</keyword>
<dbReference type="GO" id="GO:0006865">
    <property type="term" value="P:amino acid transport"/>
    <property type="evidence" value="ECO:0007669"/>
    <property type="project" value="UniProtKB-KW"/>
</dbReference>
<gene>
    <name evidence="9" type="ORF">B1P95_02865</name>
</gene>
<dbReference type="AlphaFoldDB" id="A0A1S8HNZ3"/>
<name>A0A1S8HNZ3_ENTFC</name>
<evidence type="ECO:0000256" key="1">
    <source>
        <dbReference type="ARBA" id="ARBA00004651"/>
    </source>
</evidence>
<dbReference type="PANTHER" id="PTHR30614">
    <property type="entry name" value="MEMBRANE COMPONENT OF AMINO ACID ABC TRANSPORTER"/>
    <property type="match status" value="1"/>
</dbReference>
<dbReference type="Pfam" id="PF00528">
    <property type="entry name" value="BPD_transp_1"/>
    <property type="match status" value="1"/>
</dbReference>
<dbReference type="InterPro" id="IPR010065">
    <property type="entry name" value="AA_ABC_transptr_permease_3TM"/>
</dbReference>
<dbReference type="GO" id="GO:0043190">
    <property type="term" value="C:ATP-binding cassette (ABC) transporter complex"/>
    <property type="evidence" value="ECO:0007669"/>
    <property type="project" value="InterPro"/>
</dbReference>
<evidence type="ECO:0000256" key="3">
    <source>
        <dbReference type="ARBA" id="ARBA00022475"/>
    </source>
</evidence>
<proteinExistence type="inferred from homology"/>
<comment type="subcellular location">
    <subcellularLocation>
        <location evidence="1 8">Cell membrane</location>
        <topology evidence="1 8">Multi-pass membrane protein</topology>
    </subcellularLocation>
</comment>
<evidence type="ECO:0000256" key="8">
    <source>
        <dbReference type="RuleBase" id="RU363032"/>
    </source>
</evidence>
<dbReference type="CDD" id="cd06261">
    <property type="entry name" value="TM_PBP2"/>
    <property type="match status" value="1"/>
</dbReference>
<dbReference type="InterPro" id="IPR043429">
    <property type="entry name" value="ArtM/GltK/GlnP/TcyL/YhdX-like"/>
</dbReference>
<comment type="similarity">
    <text evidence="8">Belongs to the binding-protein-dependent transport system permease family.</text>
</comment>
<dbReference type="FunFam" id="1.10.3720.10:FF:000006">
    <property type="entry name" value="Glutamate/aspartate ABC transporter, permease protein GltK"/>
    <property type="match status" value="1"/>
</dbReference>